<dbReference type="RefSeq" id="WP_085471836.1">
    <property type="nucleotide sequence ID" value="NZ_CP038029.1"/>
</dbReference>
<dbReference type="Proteomes" id="UP000192980">
    <property type="component" value="Unassembled WGS sequence"/>
</dbReference>
<keyword evidence="2" id="KW-1185">Reference proteome</keyword>
<reference evidence="1 2" key="1">
    <citation type="submission" date="2017-04" db="EMBL/GenBank/DDBJ databases">
        <authorList>
            <person name="Afonso C.L."/>
            <person name="Miller P.J."/>
            <person name="Scott M.A."/>
            <person name="Spackman E."/>
            <person name="Goraichik I."/>
            <person name="Dimitrov K.M."/>
            <person name="Suarez D.L."/>
            <person name="Swayne D.E."/>
        </authorList>
    </citation>
    <scope>NUCLEOTIDE SEQUENCE [LARGE SCALE GENOMIC DNA]</scope>
    <source>
        <strain evidence="1 2">DSM 22418</strain>
    </source>
</reference>
<protein>
    <submittedName>
        <fullName evidence="1">Uncharacterized protein</fullName>
    </submittedName>
</protein>
<dbReference type="AlphaFoldDB" id="A0A1X7IN27"/>
<dbReference type="STRING" id="561061.SAMN05660862_1025"/>
<dbReference type="OrthoDB" id="8887208at2"/>
<proteinExistence type="predicted"/>
<evidence type="ECO:0000313" key="1">
    <source>
        <dbReference type="EMBL" id="SMG16095.1"/>
    </source>
</evidence>
<organism evidence="1 2">
    <name type="scientific">Sphingobacterium psychroaquaticum</name>
    <dbReference type="NCBI Taxonomy" id="561061"/>
    <lineage>
        <taxon>Bacteria</taxon>
        <taxon>Pseudomonadati</taxon>
        <taxon>Bacteroidota</taxon>
        <taxon>Sphingobacteriia</taxon>
        <taxon>Sphingobacteriales</taxon>
        <taxon>Sphingobacteriaceae</taxon>
        <taxon>Sphingobacterium</taxon>
    </lineage>
</organism>
<sequence length="287" mass="32469">MKNIILSALLGACAVTSVFAQEERKSIFNPKNHRIESNNGRFFVHWGYNFSSYAKSDIHFKGPGYAFTLHDVKAGDRPSKLSLDYINPARITIPQFNFHFGYFINDNYSISLGWDHMKYVVNTPQSVKFTGYADAQVSDPAIPSGIFGNTQSGDQVLLNPDEFKYEHTDGYNFATVGLERYDDIWVAPSGKMYLTMETGVEAGLIIPRSDVRIFGEGKNHYWNISGYGGAAKAGAQFHFNKRLYLQGSFKTGWTDMRTIPTTGRKGIDNAKQKIWFFENYWVLGVKI</sequence>
<dbReference type="EMBL" id="FXAU01000001">
    <property type="protein sequence ID" value="SMG16095.1"/>
    <property type="molecule type" value="Genomic_DNA"/>
</dbReference>
<evidence type="ECO:0000313" key="2">
    <source>
        <dbReference type="Proteomes" id="UP000192980"/>
    </source>
</evidence>
<name>A0A1X7IN27_9SPHI</name>
<gene>
    <name evidence="1" type="ORF">SAMN05660862_1025</name>
</gene>
<accession>A0A1X7IN27</accession>